<sequence>MNYIETLKNDLAVLPNGNTFNLKVKLIERIIASLENKQLPKYHFPKLQLSESEITSFMQKNMFLSAPEFEKMSTDLEKFDHDLGELRTYLQQEFGYWATITQDFVEQITIDFPNQSFLELMAGNGFLSKGLRDLGVKTYCTDDLSWSKHDQTGNKLLTEVESLDAISALAKYGNKVDDVIVAWSPDREEIDVQILQKMRKLDANFLLIGEFDGATDSQEFWNQAKLVTDSRIKQINRVYSRYDLVHDQLYLVK</sequence>
<comment type="caution">
    <text evidence="1">The sequence shown here is derived from an EMBL/GenBank/DDBJ whole genome shotgun (WGS) entry which is preliminary data.</text>
</comment>
<evidence type="ECO:0000313" key="1">
    <source>
        <dbReference type="EMBL" id="TGD24597.1"/>
    </source>
</evidence>
<evidence type="ECO:0000313" key="2">
    <source>
        <dbReference type="Proteomes" id="UP000298021"/>
    </source>
</evidence>
<accession>A0A4Z0JR25</accession>
<evidence type="ECO:0008006" key="3">
    <source>
        <dbReference type="Google" id="ProtNLM"/>
    </source>
</evidence>
<reference evidence="1 2" key="1">
    <citation type="submission" date="2018-10" db="EMBL/GenBank/DDBJ databases">
        <title>Lactobacillus sp. R7 and Lactobacillus sp. R19 isolated from fermented mustard green product of Taiwan.</title>
        <authorList>
            <person name="Lin S.-T."/>
        </authorList>
    </citation>
    <scope>NUCLEOTIDE SEQUENCE [LARGE SCALE GENOMIC DNA]</scope>
    <source>
        <strain evidence="1 2">BCRC 81127</strain>
    </source>
</reference>
<dbReference type="RefSeq" id="WP_135371343.1">
    <property type="nucleotide sequence ID" value="NZ_RKLY01000004.1"/>
</dbReference>
<organism evidence="1 2">
    <name type="scientific">Companilactobacillus suantsaicola</name>
    <dbReference type="NCBI Taxonomy" id="2487723"/>
    <lineage>
        <taxon>Bacteria</taxon>
        <taxon>Bacillati</taxon>
        <taxon>Bacillota</taxon>
        <taxon>Bacilli</taxon>
        <taxon>Lactobacillales</taxon>
        <taxon>Lactobacillaceae</taxon>
        <taxon>Companilactobacillus</taxon>
    </lineage>
</organism>
<gene>
    <name evidence="1" type="ORF">EGT49_02275</name>
</gene>
<protein>
    <recommendedName>
        <fullName evidence="3">SAM-dependent methyltransferase</fullName>
    </recommendedName>
</protein>
<name>A0A4Z0JR25_9LACO</name>
<dbReference type="OrthoDB" id="2248737at2"/>
<dbReference type="Proteomes" id="UP000298021">
    <property type="component" value="Unassembled WGS sequence"/>
</dbReference>
<dbReference type="AlphaFoldDB" id="A0A4Z0JR25"/>
<keyword evidence="2" id="KW-1185">Reference proteome</keyword>
<proteinExistence type="predicted"/>
<dbReference type="EMBL" id="RKLY01000004">
    <property type="protein sequence ID" value="TGD24597.1"/>
    <property type="molecule type" value="Genomic_DNA"/>
</dbReference>